<dbReference type="GO" id="GO:0016020">
    <property type="term" value="C:membrane"/>
    <property type="evidence" value="ECO:0007669"/>
    <property type="project" value="InterPro"/>
</dbReference>
<comment type="pathway">
    <text evidence="1">Lipid metabolism.</text>
</comment>
<dbReference type="GO" id="GO:0003841">
    <property type="term" value="F:1-acylglycerol-3-phosphate O-acyltransferase activity"/>
    <property type="evidence" value="ECO:0007669"/>
    <property type="project" value="UniProtKB-UniRule"/>
</dbReference>
<dbReference type="NCBIfam" id="TIGR00530">
    <property type="entry name" value="AGP_acyltrn"/>
    <property type="match status" value="1"/>
</dbReference>
<keyword evidence="6 7" id="KW-0012">Acyltransferase</keyword>
<evidence type="ECO:0000259" key="9">
    <source>
        <dbReference type="SMART" id="SM00563"/>
    </source>
</evidence>
<dbReference type="EMBL" id="CP000702">
    <property type="protein sequence ID" value="ABQ47007.1"/>
    <property type="molecule type" value="Genomic_DNA"/>
</dbReference>
<keyword evidence="3 7" id="KW-0444">Lipid biosynthesis</keyword>
<dbReference type="AlphaFoldDB" id="A5ILD4"/>
<dbReference type="KEGG" id="tpt:Tpet_0989"/>
<evidence type="ECO:0000256" key="1">
    <source>
        <dbReference type="ARBA" id="ARBA00005189"/>
    </source>
</evidence>
<keyword evidence="4 7" id="KW-0808">Transferase</keyword>
<comment type="domain">
    <text evidence="7">The HXXXXD motif is essential for acyltransferase activity and may constitute the binding site for the phosphate moiety of the glycerol-3-phosphate.</text>
</comment>
<evidence type="ECO:0000256" key="6">
    <source>
        <dbReference type="ARBA" id="ARBA00023315"/>
    </source>
</evidence>
<reference evidence="10 11" key="2">
    <citation type="journal article" date="2009" name="Proc. Natl. Acad. Sci. U.S.A.">
        <title>On the chimeric nature, thermophilic origin, and phylogenetic placement of the Thermotogales.</title>
        <authorList>
            <person name="Zhaxybayeva O."/>
            <person name="Swithers K.S."/>
            <person name="Lapierre P."/>
            <person name="Fournier G.P."/>
            <person name="Bickhart D.M."/>
            <person name="DeBoy R.T."/>
            <person name="Nelson K.E."/>
            <person name="Nesbo C.L."/>
            <person name="Doolittle W.F."/>
            <person name="Gogarten J.P."/>
            <person name="Noll K.M."/>
        </authorList>
    </citation>
    <scope>NUCLEOTIDE SEQUENCE [LARGE SCALE GENOMIC DNA]</scope>
    <source>
        <strain evidence="11">ATCC BAA-488 / DSM 13995 / JCM 10881 / RKU-1</strain>
    </source>
</reference>
<keyword evidence="8" id="KW-0472">Membrane</keyword>
<evidence type="ECO:0000256" key="5">
    <source>
        <dbReference type="ARBA" id="ARBA00023098"/>
    </source>
</evidence>
<evidence type="ECO:0000256" key="7">
    <source>
        <dbReference type="RuleBase" id="RU361267"/>
    </source>
</evidence>
<dbReference type="InterPro" id="IPR002123">
    <property type="entry name" value="Plipid/glycerol_acylTrfase"/>
</dbReference>
<evidence type="ECO:0000313" key="10">
    <source>
        <dbReference type="EMBL" id="ABQ47007.1"/>
    </source>
</evidence>
<proteinExistence type="inferred from homology"/>
<dbReference type="Pfam" id="PF01553">
    <property type="entry name" value="Acyltransferase"/>
    <property type="match status" value="1"/>
</dbReference>
<dbReference type="CDD" id="cd07989">
    <property type="entry name" value="LPLAT_AGPAT-like"/>
    <property type="match status" value="1"/>
</dbReference>
<keyword evidence="5 7" id="KW-0443">Lipid metabolism</keyword>
<name>A5ILD4_THEP1</name>
<accession>A5ILD4</accession>
<dbReference type="RefSeq" id="WP_011943544.1">
    <property type="nucleotide sequence ID" value="NC_009486.1"/>
</dbReference>
<keyword evidence="7" id="KW-0594">Phospholipid biosynthesis</keyword>
<dbReference type="Proteomes" id="UP000006558">
    <property type="component" value="Chromosome"/>
</dbReference>
<dbReference type="SMART" id="SM00563">
    <property type="entry name" value="PlsC"/>
    <property type="match status" value="1"/>
</dbReference>
<keyword evidence="8" id="KW-1133">Transmembrane helix</keyword>
<evidence type="ECO:0000256" key="2">
    <source>
        <dbReference type="ARBA" id="ARBA00008655"/>
    </source>
</evidence>
<dbReference type="EC" id="2.3.1.51" evidence="7"/>
<evidence type="ECO:0000313" key="11">
    <source>
        <dbReference type="Proteomes" id="UP000006558"/>
    </source>
</evidence>
<dbReference type="PANTHER" id="PTHR10434:SF64">
    <property type="entry name" value="1-ACYL-SN-GLYCEROL-3-PHOSPHATE ACYLTRANSFERASE-RELATED"/>
    <property type="match status" value="1"/>
</dbReference>
<feature type="transmembrane region" description="Helical" evidence="8">
    <location>
        <begin position="12"/>
        <end position="34"/>
    </location>
</feature>
<dbReference type="eggNOG" id="COG0204">
    <property type="taxonomic scope" value="Bacteria"/>
</dbReference>
<reference evidence="11" key="1">
    <citation type="submission" date="2007-05" db="EMBL/GenBank/DDBJ databases">
        <title>Complete sequence of Thermotoga petrophila RKU-1.</title>
        <authorList>
            <consortium name="US DOE Joint Genome Institute"/>
            <person name="Copeland A."/>
            <person name="Lucas S."/>
            <person name="Lapidus A."/>
            <person name="Barry K."/>
            <person name="Glavina del Rio T."/>
            <person name="Dalin E."/>
            <person name="Tice H."/>
            <person name="Pitluck S."/>
            <person name="Sims D."/>
            <person name="Brettin T."/>
            <person name="Bruce D."/>
            <person name="Detter J.C."/>
            <person name="Han C."/>
            <person name="Tapia R."/>
            <person name="Schmutz J."/>
            <person name="Larimer F."/>
            <person name="Land M."/>
            <person name="Hauser L."/>
            <person name="Kyrpides N."/>
            <person name="Mikhailova N."/>
            <person name="Nelson K."/>
            <person name="Gogarten J.P."/>
            <person name="Noll K."/>
            <person name="Richardson P."/>
        </authorList>
    </citation>
    <scope>NUCLEOTIDE SEQUENCE [LARGE SCALE GENOMIC DNA]</scope>
    <source>
        <strain evidence="11">ATCC BAA-488 / DSM 13995 / JCM 10881 / RKU-1</strain>
    </source>
</reference>
<evidence type="ECO:0000256" key="4">
    <source>
        <dbReference type="ARBA" id="ARBA00022679"/>
    </source>
</evidence>
<dbReference type="GO" id="GO:0006654">
    <property type="term" value="P:phosphatidic acid biosynthetic process"/>
    <property type="evidence" value="ECO:0007669"/>
    <property type="project" value="TreeGrafter"/>
</dbReference>
<dbReference type="STRING" id="390874.Tpet_0989"/>
<keyword evidence="8" id="KW-0812">Transmembrane</keyword>
<protein>
    <recommendedName>
        <fullName evidence="7">1-acyl-sn-glycerol-3-phosphate acyltransferase</fullName>
        <ecNumber evidence="7">2.3.1.51</ecNumber>
    </recommendedName>
</protein>
<keyword evidence="7" id="KW-1208">Phospholipid metabolism</keyword>
<sequence length="247" mass="28680">MRKIRDLLLTLYFYFIATVYIVFYGGFVLFRSFLMRDREKARKYVLKEIEKFGKRAFTWLFSDVVVEGSENIPKDRNFIVVANHQSLMDIPLILGFVATGAFIAKEELRKIPGVNWYIRYLNGVFLDRKNPRRAVKALREAIEKLKNGVTFIVFPEGTRSPDGKVLPFKKDSLMIAVKTGVPVLPVSIWGTYHLIPKGRWTFTPGKVFLKIHEPVDPKGFSSEEELRKYVEEVVKRGVEELKARWSK</sequence>
<dbReference type="PANTHER" id="PTHR10434">
    <property type="entry name" value="1-ACYL-SN-GLYCEROL-3-PHOSPHATE ACYLTRANSFERASE"/>
    <property type="match status" value="1"/>
</dbReference>
<comment type="catalytic activity">
    <reaction evidence="7">
        <text>a 1-acyl-sn-glycero-3-phosphate + an acyl-CoA = a 1,2-diacyl-sn-glycero-3-phosphate + CoA</text>
        <dbReference type="Rhea" id="RHEA:19709"/>
        <dbReference type="ChEBI" id="CHEBI:57287"/>
        <dbReference type="ChEBI" id="CHEBI:57970"/>
        <dbReference type="ChEBI" id="CHEBI:58342"/>
        <dbReference type="ChEBI" id="CHEBI:58608"/>
        <dbReference type="EC" id="2.3.1.51"/>
    </reaction>
</comment>
<comment type="similarity">
    <text evidence="2 7">Belongs to the 1-acyl-sn-glycerol-3-phosphate acyltransferase family.</text>
</comment>
<evidence type="ECO:0000256" key="3">
    <source>
        <dbReference type="ARBA" id="ARBA00022516"/>
    </source>
</evidence>
<feature type="domain" description="Phospholipid/glycerol acyltransferase" evidence="9">
    <location>
        <begin position="78"/>
        <end position="191"/>
    </location>
</feature>
<dbReference type="HOGENOM" id="CLU_027938_6_3_0"/>
<gene>
    <name evidence="10" type="ordered locus">Tpet_0989</name>
</gene>
<dbReference type="SUPFAM" id="SSF69593">
    <property type="entry name" value="Glycerol-3-phosphate (1)-acyltransferase"/>
    <property type="match status" value="1"/>
</dbReference>
<organism evidence="10 11">
    <name type="scientific">Thermotoga petrophila (strain ATCC BAA-488 / DSM 13995 / JCM 10881 / RKU-1)</name>
    <dbReference type="NCBI Taxonomy" id="390874"/>
    <lineage>
        <taxon>Bacteria</taxon>
        <taxon>Thermotogati</taxon>
        <taxon>Thermotogota</taxon>
        <taxon>Thermotogae</taxon>
        <taxon>Thermotogales</taxon>
        <taxon>Thermotogaceae</taxon>
        <taxon>Thermotoga</taxon>
    </lineage>
</organism>
<dbReference type="InterPro" id="IPR004552">
    <property type="entry name" value="AGP_acyltrans"/>
</dbReference>
<evidence type="ECO:0000256" key="8">
    <source>
        <dbReference type="SAM" id="Phobius"/>
    </source>
</evidence>